<dbReference type="HOGENOM" id="CLU_1109675_0_0_9"/>
<dbReference type="AlphaFoldDB" id="Q815M4"/>
<dbReference type="OrthoDB" id="2456643at2"/>
<dbReference type="InterPro" id="IPR013525">
    <property type="entry name" value="ABC2_TM"/>
</dbReference>
<organism evidence="7 8">
    <name type="scientific">Bacillus cereus (strain ATCC 14579 / DSM 31 / CCUG 7414 / JCM 2152 / NBRC 15305 / NCIMB 9373 / NCTC 2599 / NRRL B-3711)</name>
    <dbReference type="NCBI Taxonomy" id="226900"/>
    <lineage>
        <taxon>Bacteria</taxon>
        <taxon>Bacillati</taxon>
        <taxon>Bacillota</taxon>
        <taxon>Bacilli</taxon>
        <taxon>Bacillales</taxon>
        <taxon>Bacillaceae</taxon>
        <taxon>Bacillus</taxon>
        <taxon>Bacillus cereus group</taxon>
    </lineage>
</organism>
<feature type="transmembrane region" description="Helical" evidence="5">
    <location>
        <begin position="57"/>
        <end position="78"/>
    </location>
</feature>
<name>Q815M4_BACCR</name>
<feature type="transmembrane region" description="Helical" evidence="5">
    <location>
        <begin position="17"/>
        <end position="37"/>
    </location>
</feature>
<keyword evidence="8" id="KW-1185">Reference proteome</keyword>
<comment type="subcellular location">
    <subcellularLocation>
        <location evidence="1">Membrane</location>
        <topology evidence="1">Multi-pass membrane protein</topology>
    </subcellularLocation>
</comment>
<feature type="transmembrane region" description="Helical" evidence="5">
    <location>
        <begin position="226"/>
        <end position="244"/>
    </location>
</feature>
<gene>
    <name evidence="7" type="ordered locus">BC_5117</name>
</gene>
<feature type="transmembrane region" description="Helical" evidence="5">
    <location>
        <begin position="99"/>
        <end position="122"/>
    </location>
</feature>
<protein>
    <submittedName>
        <fullName evidence="7">ABC transporter permease protein</fullName>
    </submittedName>
</protein>
<accession>Q815M4</accession>
<dbReference type="GO" id="GO:0016020">
    <property type="term" value="C:membrane"/>
    <property type="evidence" value="ECO:0007669"/>
    <property type="project" value="UniProtKB-SubCell"/>
</dbReference>
<evidence type="ECO:0000256" key="4">
    <source>
        <dbReference type="ARBA" id="ARBA00023136"/>
    </source>
</evidence>
<dbReference type="GO" id="GO:0140359">
    <property type="term" value="F:ABC-type transporter activity"/>
    <property type="evidence" value="ECO:0007669"/>
    <property type="project" value="InterPro"/>
</dbReference>
<dbReference type="PATRIC" id="fig|226900.8.peg.5274"/>
<dbReference type="Pfam" id="PF12698">
    <property type="entry name" value="ABC2_membrane_3"/>
    <property type="match status" value="1"/>
</dbReference>
<evidence type="ECO:0000313" key="7">
    <source>
        <dbReference type="EMBL" id="AAP11986.1"/>
    </source>
</evidence>
<proteinExistence type="predicted"/>
<feature type="transmembrane region" description="Helical" evidence="5">
    <location>
        <begin position="134"/>
        <end position="155"/>
    </location>
</feature>
<reference evidence="7 8" key="1">
    <citation type="journal article" date="2003" name="Nature">
        <title>Genome sequence of Bacillus cereus and comparative analysis with Bacillus anthracis.</title>
        <authorList>
            <person name="Ivanova N."/>
            <person name="Sorokin A."/>
            <person name="Anderson I."/>
            <person name="Galleron N."/>
            <person name="Candelon B."/>
            <person name="Kapatral V."/>
            <person name="Bhattacharyya A."/>
            <person name="Reznik G."/>
            <person name="Mikhailova N."/>
            <person name="Lapidus A."/>
            <person name="Chu L."/>
            <person name="Mazur M."/>
            <person name="Goltsman E."/>
            <person name="Larsen N."/>
            <person name="D'Souza M."/>
            <person name="Walunas T."/>
            <person name="Grechkin Y."/>
            <person name="Pusch G."/>
            <person name="Haselkorn R."/>
            <person name="Fonstein M."/>
            <person name="Ehrlich S.D."/>
            <person name="Overbeek R."/>
            <person name="Kyrpides N."/>
        </authorList>
    </citation>
    <scope>NUCLEOTIDE SEQUENCE [LARGE SCALE GENOMIC DNA]</scope>
    <source>
        <strain evidence="8">ATCC 14579 / DSM 31 / CCUG 7414 / JCM 2152 / NBRC 15305 / NCIMB 9373 / NCTC 2599 / NRRL B-3711</strain>
    </source>
</reference>
<dbReference type="EMBL" id="AE016877">
    <property type="protein sequence ID" value="AAP11986.1"/>
    <property type="molecule type" value="Genomic_DNA"/>
</dbReference>
<evidence type="ECO:0000256" key="2">
    <source>
        <dbReference type="ARBA" id="ARBA00022692"/>
    </source>
</evidence>
<evidence type="ECO:0000313" key="8">
    <source>
        <dbReference type="Proteomes" id="UP000001417"/>
    </source>
</evidence>
<keyword evidence="2 5" id="KW-0812">Transmembrane</keyword>
<feature type="transmembrane region" description="Helical" evidence="5">
    <location>
        <begin position="167"/>
        <end position="190"/>
    </location>
</feature>
<keyword evidence="4 5" id="KW-0472">Membrane</keyword>
<dbReference type="KEGG" id="bce:BC5117"/>
<feature type="domain" description="ABC-2 type transporter transmembrane" evidence="6">
    <location>
        <begin position="54"/>
        <end position="243"/>
    </location>
</feature>
<sequence>MILQVTKIYLLETFRNVGVLFGNLLPTFIFLGISFMLTKQSSIDTETLDYMIKGQFISFSVLMAIFSLAFSGATIYLSDKRSEKVFEWLNKTDLTFIKYFIGLGLGVFVILNIFLTITLYLYSVIIPIEAIELVKISIISNFTLLCLYPLSYIVSSVFRNGKTANSMLIPIMLILMFSVTMTNLFVSIAGNDPQDYYKYLVWNPMLFLNDTIQYNLGLSNEPWLPMYQYLAILLGLFVLLYFFAKRLFKI</sequence>
<dbReference type="SMR" id="Q815M4"/>
<evidence type="ECO:0000256" key="3">
    <source>
        <dbReference type="ARBA" id="ARBA00022989"/>
    </source>
</evidence>
<evidence type="ECO:0000256" key="5">
    <source>
        <dbReference type="SAM" id="Phobius"/>
    </source>
</evidence>
<keyword evidence="3 5" id="KW-1133">Transmembrane helix</keyword>
<evidence type="ECO:0000259" key="6">
    <source>
        <dbReference type="Pfam" id="PF12698"/>
    </source>
</evidence>
<evidence type="ECO:0000256" key="1">
    <source>
        <dbReference type="ARBA" id="ARBA00004141"/>
    </source>
</evidence>
<dbReference type="Proteomes" id="UP000001417">
    <property type="component" value="Chromosome"/>
</dbReference>